<feature type="domain" description="Mandelate racemase/muconate lactonizing enzyme C-terminal" evidence="5">
    <location>
        <begin position="152"/>
        <end position="250"/>
    </location>
</feature>
<dbReference type="SUPFAM" id="SSF51604">
    <property type="entry name" value="Enolase C-terminal domain-like"/>
    <property type="match status" value="1"/>
</dbReference>
<dbReference type="InterPro" id="IPR013341">
    <property type="entry name" value="Mandelate_racemase_N_dom"/>
</dbReference>
<dbReference type="InterPro" id="IPR029017">
    <property type="entry name" value="Enolase-like_N"/>
</dbReference>
<evidence type="ECO:0000313" key="6">
    <source>
        <dbReference type="EMBL" id="ADI21669.1"/>
    </source>
</evidence>
<dbReference type="GO" id="GO:0016836">
    <property type="term" value="F:hydro-lyase activity"/>
    <property type="evidence" value="ECO:0007669"/>
    <property type="project" value="TreeGrafter"/>
</dbReference>
<name>E7C2J5_9HYPH</name>
<dbReference type="SFLD" id="SFLDS00001">
    <property type="entry name" value="Enolase"/>
    <property type="match status" value="1"/>
</dbReference>
<feature type="region of interest" description="Disordered" evidence="4">
    <location>
        <begin position="340"/>
        <end position="407"/>
    </location>
</feature>
<keyword evidence="2" id="KW-0479">Metal-binding</keyword>
<dbReference type="Pfam" id="PF13378">
    <property type="entry name" value="MR_MLE_C"/>
    <property type="match status" value="1"/>
</dbReference>
<evidence type="ECO:0000256" key="3">
    <source>
        <dbReference type="ARBA" id="ARBA00022842"/>
    </source>
</evidence>
<dbReference type="InterPro" id="IPR029065">
    <property type="entry name" value="Enolase_C-like"/>
</dbReference>
<dbReference type="GO" id="GO:0000287">
    <property type="term" value="F:magnesium ion binding"/>
    <property type="evidence" value="ECO:0007669"/>
    <property type="project" value="TreeGrafter"/>
</dbReference>
<feature type="compositionally biased region" description="Low complexity" evidence="4">
    <location>
        <begin position="359"/>
        <end position="375"/>
    </location>
</feature>
<organism evidence="6">
    <name type="scientific">uncultured Rhizobium sp. HF0130_09F11</name>
    <dbReference type="NCBI Taxonomy" id="723625"/>
    <lineage>
        <taxon>Bacteria</taxon>
        <taxon>Pseudomonadati</taxon>
        <taxon>Pseudomonadota</taxon>
        <taxon>Alphaproteobacteria</taxon>
        <taxon>Hyphomicrobiales</taxon>
        <taxon>Rhizobiaceae</taxon>
        <taxon>Rhizobium/Agrobacterium group</taxon>
        <taxon>Rhizobium</taxon>
        <taxon>environmental samples</taxon>
    </lineage>
</organism>
<protein>
    <submittedName>
        <fullName evidence="6">L-alanine-DL-glutamate epimerase and related enzymes of enolase superfamily</fullName>
    </submittedName>
</protein>
<dbReference type="SFLD" id="SFLDG00179">
    <property type="entry name" value="mandelate_racemase"/>
    <property type="match status" value="1"/>
</dbReference>
<dbReference type="CDD" id="cd03316">
    <property type="entry name" value="MR_like"/>
    <property type="match status" value="1"/>
</dbReference>
<dbReference type="PANTHER" id="PTHR13794">
    <property type="entry name" value="ENOLASE SUPERFAMILY, MANDELATE RACEMASE"/>
    <property type="match status" value="1"/>
</dbReference>
<sequence>MARPSTIRTVEARTIRVPLDSPTSFSTRQVHHRDYAVTRVTTDDGVRGIGFCYGGSDAGSLVTQGVRELFAPLLIGEDATRVEGLWDKMYASGLLQGRAGSLMRSLSILDIALWDRNARAVAMPLHRYLGGYHDESVPAYASGGYYLDGKSPEALGEELAGYVALGFEAVKMKVGRLDPAGEEARIRAAREAIGPDVLLMLDANNAWSDLPTCLRFMDRYEPYDPYWIEEPFSPDDIANHARLAQNTRVPVATGEIEAGRWRFKELLDQDAAAILQTDAAVCGGISEYRRSGATAASYGVKLCPHWFHDLHVHLVGSAANGQFVEYFPDDQVLNFRRADRPAARDEGRTAHPADRAGPRLRLSTTRRSTPSPSTTGRRDRFREGETTGRPRRRRRILRGKTPCRPMR</sequence>
<accession>E7C2J5</accession>
<dbReference type="SMART" id="SM00922">
    <property type="entry name" value="MR_MLE"/>
    <property type="match status" value="1"/>
</dbReference>
<comment type="cofactor">
    <cofactor evidence="1">
        <name>Mg(2+)</name>
        <dbReference type="ChEBI" id="CHEBI:18420"/>
    </cofactor>
</comment>
<feature type="compositionally biased region" description="Basic and acidic residues" evidence="4">
    <location>
        <begin position="340"/>
        <end position="357"/>
    </location>
</feature>
<proteinExistence type="predicted"/>
<evidence type="ECO:0000256" key="2">
    <source>
        <dbReference type="ARBA" id="ARBA00022723"/>
    </source>
</evidence>
<dbReference type="InterPro" id="IPR046945">
    <property type="entry name" value="RHMD-like"/>
</dbReference>
<dbReference type="Gene3D" id="3.20.20.120">
    <property type="entry name" value="Enolase-like C-terminal domain"/>
    <property type="match status" value="1"/>
</dbReference>
<dbReference type="SUPFAM" id="SSF54826">
    <property type="entry name" value="Enolase N-terminal domain-like"/>
    <property type="match status" value="1"/>
</dbReference>
<dbReference type="GO" id="GO:0016052">
    <property type="term" value="P:carbohydrate catabolic process"/>
    <property type="evidence" value="ECO:0007669"/>
    <property type="project" value="TreeGrafter"/>
</dbReference>
<reference evidence="6" key="1">
    <citation type="submission" date="2010-01" db="EMBL/GenBank/DDBJ databases">
        <title>Genome fragments of uncultured bacteria from the North Pacific subtropical Gyre.</title>
        <authorList>
            <person name="Pham V.D."/>
            <person name="Delong E.F."/>
        </authorList>
    </citation>
    <scope>NUCLEOTIDE SEQUENCE</scope>
</reference>
<evidence type="ECO:0000256" key="1">
    <source>
        <dbReference type="ARBA" id="ARBA00001946"/>
    </source>
</evidence>
<keyword evidence="3" id="KW-0460">Magnesium</keyword>
<dbReference type="EMBL" id="GU567962">
    <property type="protein sequence ID" value="ADI21669.1"/>
    <property type="molecule type" value="Genomic_DNA"/>
</dbReference>
<dbReference type="Pfam" id="PF02746">
    <property type="entry name" value="MR_MLE_N"/>
    <property type="match status" value="1"/>
</dbReference>
<dbReference type="InterPro" id="IPR013342">
    <property type="entry name" value="Mandelate_racemase_C"/>
</dbReference>
<evidence type="ECO:0000259" key="5">
    <source>
        <dbReference type="SMART" id="SM00922"/>
    </source>
</evidence>
<feature type="compositionally biased region" description="Basic and acidic residues" evidence="4">
    <location>
        <begin position="376"/>
        <end position="388"/>
    </location>
</feature>
<dbReference type="AlphaFoldDB" id="E7C2J5"/>
<feature type="compositionally biased region" description="Basic residues" evidence="4">
    <location>
        <begin position="389"/>
        <end position="398"/>
    </location>
</feature>
<dbReference type="InterPro" id="IPR036849">
    <property type="entry name" value="Enolase-like_C_sf"/>
</dbReference>
<dbReference type="PANTHER" id="PTHR13794:SF58">
    <property type="entry name" value="MITOCHONDRIAL ENOLASE SUPERFAMILY MEMBER 1"/>
    <property type="match status" value="1"/>
</dbReference>
<evidence type="ECO:0000256" key="4">
    <source>
        <dbReference type="SAM" id="MobiDB-lite"/>
    </source>
</evidence>
<dbReference type="Gene3D" id="3.30.390.10">
    <property type="entry name" value="Enolase-like, N-terminal domain"/>
    <property type="match status" value="1"/>
</dbReference>